<proteinExistence type="predicted"/>
<dbReference type="KEGG" id="cbau:H1R16_02775"/>
<reference evidence="3" key="2">
    <citation type="submission" date="2020-07" db="EMBL/GenBank/DDBJ databases">
        <title>Chryseobacterium sp.cx-624.</title>
        <authorList>
            <person name="Yang C."/>
        </authorList>
    </citation>
    <scope>NUCLEOTIDE SEQUENCE [LARGE SCALE GENOMIC DNA]</scope>
    <source>
        <strain evidence="3">cx-624</strain>
    </source>
</reference>
<evidence type="ECO:0000313" key="4">
    <source>
        <dbReference type="Proteomes" id="UP000539710"/>
    </source>
</evidence>
<accession>A0A7D7QTB1</accession>
<dbReference type="Proteomes" id="UP000515349">
    <property type="component" value="Chromosome"/>
</dbReference>
<keyword evidence="4" id="KW-1185">Reference proteome</keyword>
<dbReference type="Proteomes" id="UP000539710">
    <property type="component" value="Unassembled WGS sequence"/>
</dbReference>
<sequence>MNRYPPKSVIKQLRDESKFMCSAENCSVPYLEYHHFDPPWHLENHHRVNGMIALCPLHHRQADGGAWTTKQLHELKRRNSTINHEEISGRFNYLRNEFLLNAGGNFYYKNKYAEIALGKNRLVWFENVDEGFKALNIELFDGDQQTYFRIENNSWKIAKHIKDVECPPNGKSLKVDFTNGNFIKISFVEIPDVSSLVNKVGEFCSGKLRQESPITLVSVGLKLKEYNIHFQANKSLIGNNTMQGLISTDNPVGLWLPEK</sequence>
<dbReference type="AlphaFoldDB" id="A0A7D7QTB1"/>
<evidence type="ECO:0000313" key="3">
    <source>
        <dbReference type="Proteomes" id="UP000515349"/>
    </source>
</evidence>
<evidence type="ECO:0000313" key="1">
    <source>
        <dbReference type="EMBL" id="MBA5245642.1"/>
    </source>
</evidence>
<reference evidence="2" key="1">
    <citation type="submission" date="2020-07" db="EMBL/GenBank/DDBJ databases">
        <title>Chryseobacterium sp. CX-624.</title>
        <authorList>
            <person name="Yang C."/>
        </authorList>
    </citation>
    <scope>NUCLEOTIDE SEQUENCE</scope>
    <source>
        <strain evidence="2">CX-624</strain>
    </source>
</reference>
<reference evidence="1" key="4">
    <citation type="submission" date="2020-07" db="EMBL/GenBank/DDBJ databases">
        <authorList>
            <person name="Yang C."/>
        </authorList>
    </citation>
    <scope>NUCLEOTIDE SEQUENCE</scope>
    <source>
        <strain evidence="1">Cx-624</strain>
    </source>
</reference>
<dbReference type="RefSeq" id="WP_181885769.1">
    <property type="nucleotide sequence ID" value="NZ_CP059472.1"/>
</dbReference>
<reference evidence="4" key="3">
    <citation type="submission" date="2020-07" db="EMBL/GenBank/DDBJ databases">
        <title>Flavobacterium sp. xlx-214.</title>
        <authorList>
            <person name="Yang C."/>
        </authorList>
    </citation>
    <scope>NUCLEOTIDE SEQUENCE [LARGE SCALE GENOMIC DNA]</scope>
    <source>
        <strain evidence="4">CX-624</strain>
    </source>
</reference>
<dbReference type="EMBL" id="JACEUX010000001">
    <property type="protein sequence ID" value="MBA5245642.1"/>
    <property type="molecule type" value="Genomic_DNA"/>
</dbReference>
<dbReference type="EMBL" id="CP059472">
    <property type="protein sequence ID" value="QMS98948.1"/>
    <property type="molecule type" value="Genomic_DNA"/>
</dbReference>
<evidence type="ECO:0008006" key="5">
    <source>
        <dbReference type="Google" id="ProtNLM"/>
    </source>
</evidence>
<organism evidence="2 3">
    <name type="scientific">Marnyiella aurantia</name>
    <dbReference type="NCBI Taxonomy" id="2758037"/>
    <lineage>
        <taxon>Bacteria</taxon>
        <taxon>Pseudomonadati</taxon>
        <taxon>Bacteroidota</taxon>
        <taxon>Flavobacteriia</taxon>
        <taxon>Flavobacteriales</taxon>
        <taxon>Weeksellaceae</taxon>
        <taxon>Marnyiella</taxon>
    </lineage>
</organism>
<protein>
    <recommendedName>
        <fullName evidence="5">HNH endonuclease</fullName>
    </recommendedName>
</protein>
<gene>
    <name evidence="2" type="ORF">H1R16_02775</name>
    <name evidence="1" type="ORF">H2507_00500</name>
</gene>
<evidence type="ECO:0000313" key="2">
    <source>
        <dbReference type="EMBL" id="QMS98948.1"/>
    </source>
</evidence>
<name>A0A7D7QTB1_9FLAO</name>